<keyword evidence="3" id="KW-1185">Reference proteome</keyword>
<keyword evidence="1" id="KW-0732">Signal</keyword>
<evidence type="ECO:0000256" key="1">
    <source>
        <dbReference type="SAM" id="SignalP"/>
    </source>
</evidence>
<protein>
    <recommendedName>
        <fullName evidence="4">DUF2946 domain-containing protein</fullName>
    </recommendedName>
</protein>
<dbReference type="EMBL" id="CP032125">
    <property type="protein sequence ID" value="AXX98943.1"/>
    <property type="molecule type" value="Genomic_DNA"/>
</dbReference>
<reference evidence="2 3" key="1">
    <citation type="submission" date="2018-09" db="EMBL/GenBank/DDBJ databases">
        <title>Profundibacter amoris BAR1 gen. nov., sp. nov., a new member of the Roseobacter clade isolated at Lokis Castle Vent Field on the Arctic Mid-Oceanic Ridge.</title>
        <authorList>
            <person name="Le Moine Bauer S."/>
            <person name="Sjoeberg A.G."/>
            <person name="L'Haridon S."/>
            <person name="Stokke R."/>
            <person name="Roalkvam I."/>
            <person name="Steen I.H."/>
            <person name="Dahle H."/>
        </authorList>
    </citation>
    <scope>NUCLEOTIDE SEQUENCE [LARGE SCALE GENOMIC DNA]</scope>
    <source>
        <strain evidence="2 3">BAR1</strain>
    </source>
</reference>
<dbReference type="Proteomes" id="UP000261704">
    <property type="component" value="Chromosome"/>
</dbReference>
<gene>
    <name evidence="2" type="ORF">BAR1_14015</name>
</gene>
<organism evidence="2 3">
    <name type="scientific">Profundibacter amoris</name>
    <dbReference type="NCBI Taxonomy" id="2171755"/>
    <lineage>
        <taxon>Bacteria</taxon>
        <taxon>Pseudomonadati</taxon>
        <taxon>Pseudomonadota</taxon>
        <taxon>Alphaproteobacteria</taxon>
        <taxon>Rhodobacterales</taxon>
        <taxon>Paracoccaceae</taxon>
        <taxon>Profundibacter</taxon>
    </lineage>
</organism>
<accession>A0A347UJB5</accession>
<name>A0A347UJB5_9RHOB</name>
<evidence type="ECO:0000313" key="2">
    <source>
        <dbReference type="EMBL" id="AXX98943.1"/>
    </source>
</evidence>
<feature type="signal peptide" evidence="1">
    <location>
        <begin position="1"/>
        <end position="22"/>
    </location>
</feature>
<evidence type="ECO:0000313" key="3">
    <source>
        <dbReference type="Proteomes" id="UP000261704"/>
    </source>
</evidence>
<dbReference type="KEGG" id="pamo:BAR1_14015"/>
<evidence type="ECO:0008006" key="4">
    <source>
        <dbReference type="Google" id="ProtNLM"/>
    </source>
</evidence>
<dbReference type="OrthoDB" id="7863585at2"/>
<dbReference type="RefSeq" id="WP_118943597.1">
    <property type="nucleotide sequence ID" value="NZ_CP032125.1"/>
</dbReference>
<proteinExistence type="predicted"/>
<feature type="chain" id="PRO_5016783474" description="DUF2946 domain-containing protein" evidence="1">
    <location>
        <begin position="23"/>
        <end position="113"/>
    </location>
</feature>
<dbReference type="AlphaFoldDB" id="A0A347UJB5"/>
<sequence length="113" mass="11756">MLRLINALFLSLTLVITSISMAVARGQSPDIGTDIVICTGVGMTTITIGPDGQPIKKTHLCPDGVSIFAAAFTTPIVPVLPSVMVWRLALPADTVILPQEAPSPAARGPPLDI</sequence>